<dbReference type="OrthoDB" id="432010at2759"/>
<dbReference type="RefSeq" id="XP_018700976.1">
    <property type="nucleotide sequence ID" value="XM_018851894.1"/>
</dbReference>
<dbReference type="GO" id="GO:0005829">
    <property type="term" value="C:cytosol"/>
    <property type="evidence" value="ECO:0007669"/>
    <property type="project" value="TreeGrafter"/>
</dbReference>
<evidence type="ECO:0000256" key="3">
    <source>
        <dbReference type="RuleBase" id="RU366045"/>
    </source>
</evidence>
<dbReference type="InterPro" id="IPR032465">
    <property type="entry name" value="ACMSD"/>
</dbReference>
<dbReference type="GeneID" id="30024583"/>
<dbReference type="Gene3D" id="3.20.20.140">
    <property type="entry name" value="Metal-dependent hydrolases"/>
    <property type="match status" value="1"/>
</dbReference>
<keyword evidence="2 3" id="KW-0456">Lyase</keyword>
<dbReference type="STRING" id="1081104.A0A162MDN6"/>
<comment type="caution">
    <text evidence="5">The sequence shown here is derived from an EMBL/GenBank/DDBJ whole genome shotgun (WGS) entry which is preliminary data.</text>
</comment>
<protein>
    <submittedName>
        <fullName evidence="5">Amidohydrolase 2</fullName>
    </submittedName>
</protein>
<dbReference type="Pfam" id="PF04909">
    <property type="entry name" value="Amidohydro_2"/>
    <property type="match status" value="1"/>
</dbReference>
<dbReference type="GO" id="GO:0019748">
    <property type="term" value="P:secondary metabolic process"/>
    <property type="evidence" value="ECO:0007669"/>
    <property type="project" value="TreeGrafter"/>
</dbReference>
<reference evidence="5 6" key="1">
    <citation type="journal article" date="2016" name="Genome Biol. Evol.">
        <title>Divergent and convergent evolution of fungal pathogenicity.</title>
        <authorList>
            <person name="Shang Y."/>
            <person name="Xiao G."/>
            <person name="Zheng P."/>
            <person name="Cen K."/>
            <person name="Zhan S."/>
            <person name="Wang C."/>
        </authorList>
    </citation>
    <scope>NUCLEOTIDE SEQUENCE [LARGE SCALE GENOMIC DNA]</scope>
    <source>
        <strain evidence="5 6">ARSEF 2679</strain>
    </source>
</reference>
<dbReference type="PANTHER" id="PTHR21240">
    <property type="entry name" value="2-AMINO-3-CARBOXYLMUCONATE-6-SEMIALDEHYDE DECARBOXYLASE"/>
    <property type="match status" value="1"/>
</dbReference>
<evidence type="ECO:0000259" key="4">
    <source>
        <dbReference type="Pfam" id="PF04909"/>
    </source>
</evidence>
<dbReference type="GO" id="GO:0016787">
    <property type="term" value="F:hydrolase activity"/>
    <property type="evidence" value="ECO:0007669"/>
    <property type="project" value="UniProtKB-KW"/>
</dbReference>
<evidence type="ECO:0000256" key="1">
    <source>
        <dbReference type="ARBA" id="ARBA00022793"/>
    </source>
</evidence>
<dbReference type="InterPro" id="IPR032466">
    <property type="entry name" value="Metal_Hydrolase"/>
</dbReference>
<comment type="similarity">
    <text evidence="3">Belongs to the metallo-dependent hydrolases superfamily.</text>
</comment>
<dbReference type="EMBL" id="AZHB01000028">
    <property type="protein sequence ID" value="OAA54690.1"/>
    <property type="molecule type" value="Genomic_DNA"/>
</dbReference>
<proteinExistence type="inferred from homology"/>
<dbReference type="GO" id="GO:0016831">
    <property type="term" value="F:carboxy-lyase activity"/>
    <property type="evidence" value="ECO:0007669"/>
    <property type="project" value="UniProtKB-KW"/>
</dbReference>
<evidence type="ECO:0000313" key="5">
    <source>
        <dbReference type="EMBL" id="OAA54690.1"/>
    </source>
</evidence>
<organism evidence="5 6">
    <name type="scientific">Cordyceps fumosorosea (strain ARSEF 2679)</name>
    <name type="common">Isaria fumosorosea</name>
    <dbReference type="NCBI Taxonomy" id="1081104"/>
    <lineage>
        <taxon>Eukaryota</taxon>
        <taxon>Fungi</taxon>
        <taxon>Dikarya</taxon>
        <taxon>Ascomycota</taxon>
        <taxon>Pezizomycotina</taxon>
        <taxon>Sordariomycetes</taxon>
        <taxon>Hypocreomycetidae</taxon>
        <taxon>Hypocreales</taxon>
        <taxon>Cordycipitaceae</taxon>
        <taxon>Cordyceps</taxon>
    </lineage>
</organism>
<dbReference type="InterPro" id="IPR006680">
    <property type="entry name" value="Amidohydro-rel"/>
</dbReference>
<gene>
    <name evidence="5" type="ORF">ISF_08291</name>
</gene>
<name>A0A162MDN6_CORFA</name>
<dbReference type="SUPFAM" id="SSF51556">
    <property type="entry name" value="Metallo-dependent hydrolases"/>
    <property type="match status" value="1"/>
</dbReference>
<keyword evidence="6" id="KW-1185">Reference proteome</keyword>
<keyword evidence="5" id="KW-0378">Hydrolase</keyword>
<dbReference type="AlphaFoldDB" id="A0A162MDN6"/>
<sequence>MRPIITLEEHFASPTVIASSDDAKAHYAHFPTRILDKLTDLGAGRVADLDRGHVSLQLDRCVTRLGFVGALIENHLDGVFYDAERFWPVFAAAERLGAPVYLHPTFASDSMAAHHAGNYPDEVALALSAFGWGWHAETGLHVLRLFAAGVFDRFPALKLVIGHMGEMLPFQLDRCVSVSERWPAKRRGLRQVWRENVWVTTSGMFSLTPLRCLLETMPIEHVLFSVDYPFSANEKGFEFLKEVQESGVITGDDLDLFAYKNAEKLLGVTATHKPDATN</sequence>
<evidence type="ECO:0000313" key="6">
    <source>
        <dbReference type="Proteomes" id="UP000076744"/>
    </source>
</evidence>
<keyword evidence="1 3" id="KW-0210">Decarboxylase</keyword>
<dbReference type="Proteomes" id="UP000076744">
    <property type="component" value="Unassembled WGS sequence"/>
</dbReference>
<accession>A0A162MDN6</accession>
<dbReference type="PANTHER" id="PTHR21240:SF30">
    <property type="entry name" value="AMIDOHYDROLASE-RELATED DOMAIN-CONTAINING PROTEIN-RELATED"/>
    <property type="match status" value="1"/>
</dbReference>
<feature type="domain" description="Amidohydrolase-related" evidence="4">
    <location>
        <begin position="44"/>
        <end position="267"/>
    </location>
</feature>
<evidence type="ECO:0000256" key="2">
    <source>
        <dbReference type="ARBA" id="ARBA00023239"/>
    </source>
</evidence>